<dbReference type="Proteomes" id="UP000053815">
    <property type="component" value="Unassembled WGS sequence"/>
</dbReference>
<reference evidence="1" key="1">
    <citation type="submission" date="2014-09" db="EMBL/GenBank/DDBJ databases">
        <title>Draft genome sequence of an oleaginous Mucoromycotina fungus Mucor ambiguus NBRC6742.</title>
        <authorList>
            <person name="Takeda I."/>
            <person name="Yamane N."/>
            <person name="Morita T."/>
            <person name="Tamano K."/>
            <person name="Machida M."/>
            <person name="Baker S."/>
            <person name="Koike H."/>
        </authorList>
    </citation>
    <scope>NUCLEOTIDE SEQUENCE</scope>
    <source>
        <strain evidence="1">NBRC 6742</strain>
    </source>
</reference>
<accession>A0A0C9MZI0</accession>
<dbReference type="STRING" id="91626.A0A0C9MZI0"/>
<gene>
    <name evidence="1" type="ORF">MAM1_0171d07185</name>
</gene>
<proteinExistence type="predicted"/>
<sequence length="85" mass="9276">MKELLAVADILSLATMDHSPEMIKLFGQRTLNDVCDQMLCELMPANTPKIGGSDFMKGKRDLLNLAATMNNTVGNVIEGLANFFS</sequence>
<name>A0A0C9MZI0_9FUNG</name>
<keyword evidence="2" id="KW-1185">Reference proteome</keyword>
<dbReference type="EMBL" id="DF836460">
    <property type="protein sequence ID" value="GAN07683.1"/>
    <property type="molecule type" value="Genomic_DNA"/>
</dbReference>
<organism evidence="1">
    <name type="scientific">Mucor ambiguus</name>
    <dbReference type="NCBI Taxonomy" id="91626"/>
    <lineage>
        <taxon>Eukaryota</taxon>
        <taxon>Fungi</taxon>
        <taxon>Fungi incertae sedis</taxon>
        <taxon>Mucoromycota</taxon>
        <taxon>Mucoromycotina</taxon>
        <taxon>Mucoromycetes</taxon>
        <taxon>Mucorales</taxon>
        <taxon>Mucorineae</taxon>
        <taxon>Mucoraceae</taxon>
        <taxon>Mucor</taxon>
    </lineage>
</organism>
<dbReference type="OrthoDB" id="2257229at2759"/>
<evidence type="ECO:0000313" key="1">
    <source>
        <dbReference type="EMBL" id="GAN07683.1"/>
    </source>
</evidence>
<dbReference type="AlphaFoldDB" id="A0A0C9MZI0"/>
<protein>
    <submittedName>
        <fullName evidence="1">Uncharacterized protein</fullName>
    </submittedName>
</protein>
<evidence type="ECO:0000313" key="2">
    <source>
        <dbReference type="Proteomes" id="UP000053815"/>
    </source>
</evidence>